<feature type="transmembrane region" description="Helical" evidence="2">
    <location>
        <begin position="194"/>
        <end position="217"/>
    </location>
</feature>
<dbReference type="RefSeq" id="WP_379713539.1">
    <property type="nucleotide sequence ID" value="NZ_JBHTBS010000007.1"/>
</dbReference>
<evidence type="ECO:0000313" key="4">
    <source>
        <dbReference type="Proteomes" id="UP001596472"/>
    </source>
</evidence>
<organism evidence="3 4">
    <name type="scientific">Haloferula chungangensis</name>
    <dbReference type="NCBI Taxonomy" id="1048331"/>
    <lineage>
        <taxon>Bacteria</taxon>
        <taxon>Pseudomonadati</taxon>
        <taxon>Verrucomicrobiota</taxon>
        <taxon>Verrucomicrobiia</taxon>
        <taxon>Verrucomicrobiales</taxon>
        <taxon>Verrucomicrobiaceae</taxon>
        <taxon>Haloferula</taxon>
    </lineage>
</organism>
<protein>
    <submittedName>
        <fullName evidence="3">PepSY-associated TM helix domain-containing protein</fullName>
    </submittedName>
</protein>
<dbReference type="Pfam" id="PF03929">
    <property type="entry name" value="PepSY_TM"/>
    <property type="match status" value="1"/>
</dbReference>
<accession>A0ABW2LBJ4</accession>
<dbReference type="EMBL" id="JBHTBS010000007">
    <property type="protein sequence ID" value="MFC7338327.1"/>
    <property type="molecule type" value="Genomic_DNA"/>
</dbReference>
<evidence type="ECO:0000256" key="2">
    <source>
        <dbReference type="SAM" id="Phobius"/>
    </source>
</evidence>
<gene>
    <name evidence="3" type="ORF">ACFQY0_14130</name>
</gene>
<feature type="transmembrane region" description="Helical" evidence="2">
    <location>
        <begin position="141"/>
        <end position="162"/>
    </location>
</feature>
<feature type="transmembrane region" description="Helical" evidence="2">
    <location>
        <begin position="339"/>
        <end position="364"/>
    </location>
</feature>
<dbReference type="PANTHER" id="PTHR34219">
    <property type="entry name" value="IRON-REGULATED INNER MEMBRANE PROTEIN-RELATED"/>
    <property type="match status" value="1"/>
</dbReference>
<name>A0ABW2LBJ4_9BACT</name>
<feature type="region of interest" description="Disordered" evidence="1">
    <location>
        <begin position="229"/>
        <end position="250"/>
    </location>
</feature>
<reference evidence="4" key="1">
    <citation type="journal article" date="2019" name="Int. J. Syst. Evol. Microbiol.">
        <title>The Global Catalogue of Microorganisms (GCM) 10K type strain sequencing project: providing services to taxonomists for standard genome sequencing and annotation.</title>
        <authorList>
            <consortium name="The Broad Institute Genomics Platform"/>
            <consortium name="The Broad Institute Genome Sequencing Center for Infectious Disease"/>
            <person name="Wu L."/>
            <person name="Ma J."/>
        </authorList>
    </citation>
    <scope>NUCLEOTIDE SEQUENCE [LARGE SCALE GENOMIC DNA]</scope>
    <source>
        <strain evidence="4">CGMCC 4.1467</strain>
    </source>
</reference>
<dbReference type="Proteomes" id="UP001596472">
    <property type="component" value="Unassembled WGS sequence"/>
</dbReference>
<keyword evidence="2" id="KW-0472">Membrane</keyword>
<keyword evidence="4" id="KW-1185">Reference proteome</keyword>
<comment type="caution">
    <text evidence="3">The sequence shown here is derived from an EMBL/GenBank/DDBJ whole genome shotgun (WGS) entry which is preliminary data.</text>
</comment>
<keyword evidence="2" id="KW-0812">Transmembrane</keyword>
<sequence>MQRFPLLRKVLFWAHLAAGLSAGVFIFLMAASGIILSFERQITEAADGYKLSGGERLELPALHAKLLEAEPEARPTGIQMEASATAPAVFQFGRERSVFIDPYNGQILGEGAVRTRAFFKWVTGFHRWLAMTGDTRETGKAINSSAALVFFFILVSGLFLWIPKRWTRRGMAAISTIQPKLRGRSRDWNWHHTLGLWFVIPLLMTVSTGLVIAYPWANKMLFQAFGEDAPEKKGKGKPGGGKGAPEAPPTFPAGLDQAIKVATAAAPDWQQLQFSFPQKSDLTIYISGGHRGRPDLRQEMSIDLKSGEITDTRNFEGLSPGRRARSWARWLHTGEALGWVGQTISALAASATLVLIYTGFALSFRRFFMRRKSSVSRAL</sequence>
<proteinExistence type="predicted"/>
<feature type="transmembrane region" description="Helical" evidence="2">
    <location>
        <begin position="12"/>
        <end position="38"/>
    </location>
</feature>
<dbReference type="InterPro" id="IPR005625">
    <property type="entry name" value="PepSY-ass_TM"/>
</dbReference>
<evidence type="ECO:0000256" key="1">
    <source>
        <dbReference type="SAM" id="MobiDB-lite"/>
    </source>
</evidence>
<evidence type="ECO:0000313" key="3">
    <source>
        <dbReference type="EMBL" id="MFC7338327.1"/>
    </source>
</evidence>
<keyword evidence="2" id="KW-1133">Transmembrane helix</keyword>